<dbReference type="KEGG" id="anh:A6F65_00116"/>
<evidence type="ECO:0000256" key="6">
    <source>
        <dbReference type="ARBA" id="ARBA00022989"/>
    </source>
</evidence>
<name>A0A1C7D4R0_9SPHN</name>
<dbReference type="InterPro" id="IPR018093">
    <property type="entry name" value="BCCT_CS"/>
</dbReference>
<feature type="transmembrane region" description="Helical" evidence="8">
    <location>
        <begin position="495"/>
        <end position="518"/>
    </location>
</feature>
<dbReference type="GO" id="GO:0005886">
    <property type="term" value="C:plasma membrane"/>
    <property type="evidence" value="ECO:0007669"/>
    <property type="project" value="UniProtKB-SubCell"/>
</dbReference>
<dbReference type="PROSITE" id="PS01303">
    <property type="entry name" value="BCCT"/>
    <property type="match status" value="1"/>
</dbReference>
<dbReference type="STRING" id="645517.A6F65_00116"/>
<dbReference type="PANTHER" id="PTHR30047:SF7">
    <property type="entry name" value="HIGH-AFFINITY CHOLINE TRANSPORT PROTEIN"/>
    <property type="match status" value="1"/>
</dbReference>
<keyword evidence="10" id="KW-1185">Reference proteome</keyword>
<evidence type="ECO:0000313" key="10">
    <source>
        <dbReference type="Proteomes" id="UP000092698"/>
    </source>
</evidence>
<comment type="similarity">
    <text evidence="2">Belongs to the BCCT transporter (TC 2.A.15) family.</text>
</comment>
<evidence type="ECO:0000256" key="3">
    <source>
        <dbReference type="ARBA" id="ARBA00022448"/>
    </source>
</evidence>
<dbReference type="Proteomes" id="UP000092698">
    <property type="component" value="Chromosome"/>
</dbReference>
<evidence type="ECO:0000256" key="8">
    <source>
        <dbReference type="SAM" id="Phobius"/>
    </source>
</evidence>
<comment type="subcellular location">
    <subcellularLocation>
        <location evidence="1">Cell membrane</location>
        <topology evidence="1">Multi-pass membrane protein</topology>
    </subcellularLocation>
</comment>
<sequence>MTVRISRDGPLKGYNPAVVIASASIAVLLIGWAVIYSASAGAALASLNQFVVDRFGAWYLYAMFAFVVFCVAIAAWPATGRLRLGKPGERPEFSNFSWIAMMFGAGIGMGVLTYSTAEPIFHFSTNPDVINGVVETNSADNVRSAMKWSVLHWGFSAWGCYALVGLSLAYCSFNKGLPLSLRSALYPLFGKSLSGPLGHAVDVVAVLATIVGVTITIGYGVAQFSSGLFYITGWDWVMTEAGKPALAAMLALLIVVMAISTASAFSGVEKGIKWLADVNLVLSILLLAFFLIAGPTLFELKTLGVAIWDYVTGFASMATQHFAADGSSQGDALAEWQGAWTIFYWAWWIAFAPFVGMFLARVSRGRTIREYVLGAMLVPTLVCFCWFAFIGGTALELELSGRAGGVILEADLSARLFATLDVMLGNWGLVAMSGLVVVLLITFLVTSAQSGILVIHTISSAGEIGRRKGSHIAGWGLLITAVIGVLLSVGGLDAINAVMTVGALPFSGVMVLMMFALAKTLLRDRTASSP</sequence>
<reference evidence="9 10" key="1">
    <citation type="submission" date="2016-07" db="EMBL/GenBank/DDBJ databases">
        <title>Complete genome sequence of Altererythrobacter namhicola JCM 16345T, containing esterase-encoding genes.</title>
        <authorList>
            <person name="Cheng H."/>
            <person name="Wu Y.-H."/>
            <person name="Jian S.-L."/>
            <person name="Huo Y.-Y."/>
            <person name="Wang C.-S."/>
            <person name="Xu X.-W."/>
        </authorList>
    </citation>
    <scope>NUCLEOTIDE SEQUENCE [LARGE SCALE GENOMIC DNA]</scope>
    <source>
        <strain evidence="9 10">JCM 16345</strain>
    </source>
</reference>
<evidence type="ECO:0000256" key="7">
    <source>
        <dbReference type="ARBA" id="ARBA00023136"/>
    </source>
</evidence>
<protein>
    <submittedName>
        <fullName evidence="9">Glycine betaine transporter OpuD</fullName>
    </submittedName>
</protein>
<evidence type="ECO:0000256" key="1">
    <source>
        <dbReference type="ARBA" id="ARBA00004651"/>
    </source>
</evidence>
<keyword evidence="6 8" id="KW-1133">Transmembrane helix</keyword>
<dbReference type="InterPro" id="IPR000060">
    <property type="entry name" value="BCCT_transptr"/>
</dbReference>
<feature type="transmembrane region" description="Helical" evidence="8">
    <location>
        <begin position="96"/>
        <end position="117"/>
    </location>
</feature>
<feature type="transmembrane region" description="Helical" evidence="8">
    <location>
        <begin position="280"/>
        <end position="298"/>
    </location>
</feature>
<keyword evidence="4" id="KW-1003">Cell membrane</keyword>
<feature type="transmembrane region" description="Helical" evidence="8">
    <location>
        <begin position="245"/>
        <end position="268"/>
    </location>
</feature>
<evidence type="ECO:0000313" key="9">
    <source>
        <dbReference type="EMBL" id="ANU06444.1"/>
    </source>
</evidence>
<dbReference type="AlphaFoldDB" id="A0A1C7D4R0"/>
<dbReference type="Pfam" id="PF02028">
    <property type="entry name" value="BCCT"/>
    <property type="match status" value="1"/>
</dbReference>
<proteinExistence type="inferred from homology"/>
<keyword evidence="5 8" id="KW-0812">Transmembrane</keyword>
<gene>
    <name evidence="9" type="primary">opuD_1</name>
    <name evidence="9" type="ORF">A6F65_00116</name>
</gene>
<feature type="transmembrane region" description="Helical" evidence="8">
    <location>
        <begin position="200"/>
        <end position="225"/>
    </location>
</feature>
<dbReference type="EMBL" id="CP016545">
    <property type="protein sequence ID" value="ANU06444.1"/>
    <property type="molecule type" value="Genomic_DNA"/>
</dbReference>
<feature type="transmembrane region" description="Helical" evidence="8">
    <location>
        <begin position="150"/>
        <end position="173"/>
    </location>
</feature>
<feature type="transmembrane region" description="Helical" evidence="8">
    <location>
        <begin position="371"/>
        <end position="390"/>
    </location>
</feature>
<feature type="transmembrane region" description="Helical" evidence="8">
    <location>
        <begin position="58"/>
        <end position="76"/>
    </location>
</feature>
<feature type="transmembrane region" description="Helical" evidence="8">
    <location>
        <begin position="342"/>
        <end position="359"/>
    </location>
</feature>
<accession>A0A1C7D4R0</accession>
<dbReference type="PANTHER" id="PTHR30047">
    <property type="entry name" value="HIGH-AFFINITY CHOLINE TRANSPORT PROTEIN-RELATED"/>
    <property type="match status" value="1"/>
</dbReference>
<keyword evidence="3" id="KW-0813">Transport</keyword>
<dbReference type="RefSeq" id="WP_205631886.1">
    <property type="nucleotide sequence ID" value="NZ_CP016545.1"/>
</dbReference>
<dbReference type="GO" id="GO:0022857">
    <property type="term" value="F:transmembrane transporter activity"/>
    <property type="evidence" value="ECO:0007669"/>
    <property type="project" value="InterPro"/>
</dbReference>
<feature type="transmembrane region" description="Helical" evidence="8">
    <location>
        <begin position="469"/>
        <end position="489"/>
    </location>
</feature>
<evidence type="ECO:0000256" key="4">
    <source>
        <dbReference type="ARBA" id="ARBA00022475"/>
    </source>
</evidence>
<dbReference type="PATRIC" id="fig|645517.4.peg.116"/>
<organism evidence="9 10">
    <name type="scientific">Paraurantiacibacter namhicola</name>
    <dbReference type="NCBI Taxonomy" id="645517"/>
    <lineage>
        <taxon>Bacteria</taxon>
        <taxon>Pseudomonadati</taxon>
        <taxon>Pseudomonadota</taxon>
        <taxon>Alphaproteobacteria</taxon>
        <taxon>Sphingomonadales</taxon>
        <taxon>Erythrobacteraceae</taxon>
        <taxon>Paraurantiacibacter</taxon>
    </lineage>
</organism>
<evidence type="ECO:0000256" key="5">
    <source>
        <dbReference type="ARBA" id="ARBA00022692"/>
    </source>
</evidence>
<keyword evidence="7 8" id="KW-0472">Membrane</keyword>
<evidence type="ECO:0000256" key="2">
    <source>
        <dbReference type="ARBA" id="ARBA00005658"/>
    </source>
</evidence>
<feature type="transmembrane region" description="Helical" evidence="8">
    <location>
        <begin position="14"/>
        <end position="38"/>
    </location>
</feature>
<feature type="transmembrane region" description="Helical" evidence="8">
    <location>
        <begin position="427"/>
        <end position="448"/>
    </location>
</feature>